<keyword evidence="2" id="KW-1185">Reference proteome</keyword>
<evidence type="ECO:0000313" key="2">
    <source>
        <dbReference type="Proteomes" id="UP001162992"/>
    </source>
</evidence>
<name>A0ACC2BCT2_DIPCM</name>
<proteinExistence type="predicted"/>
<reference evidence="2" key="1">
    <citation type="journal article" date="2024" name="Proc. Natl. Acad. Sci. U.S.A.">
        <title>Extraordinary preservation of gene collinearity over three hundred million years revealed in homosporous lycophytes.</title>
        <authorList>
            <person name="Li C."/>
            <person name="Wickell D."/>
            <person name="Kuo L.Y."/>
            <person name="Chen X."/>
            <person name="Nie B."/>
            <person name="Liao X."/>
            <person name="Peng D."/>
            <person name="Ji J."/>
            <person name="Jenkins J."/>
            <person name="Williams M."/>
            <person name="Shu S."/>
            <person name="Plott C."/>
            <person name="Barry K."/>
            <person name="Rajasekar S."/>
            <person name="Grimwood J."/>
            <person name="Han X."/>
            <person name="Sun S."/>
            <person name="Hou Z."/>
            <person name="He W."/>
            <person name="Dai G."/>
            <person name="Sun C."/>
            <person name="Schmutz J."/>
            <person name="Leebens-Mack J.H."/>
            <person name="Li F.W."/>
            <person name="Wang L."/>
        </authorList>
    </citation>
    <scope>NUCLEOTIDE SEQUENCE [LARGE SCALE GENOMIC DNA]</scope>
    <source>
        <strain evidence="2">cv. PW_Plant_1</strain>
    </source>
</reference>
<dbReference type="EMBL" id="CM055107">
    <property type="protein sequence ID" value="KAJ7527581.1"/>
    <property type="molecule type" value="Genomic_DNA"/>
</dbReference>
<accession>A0ACC2BCT2</accession>
<dbReference type="Proteomes" id="UP001162992">
    <property type="component" value="Chromosome 16"/>
</dbReference>
<gene>
    <name evidence="1" type="ORF">O6H91_16G061800</name>
</gene>
<evidence type="ECO:0000313" key="1">
    <source>
        <dbReference type="EMBL" id="KAJ7527581.1"/>
    </source>
</evidence>
<sequence length="260" mass="29278">MKVTAPNSPLPIAMASRVVIPMARSALIRLPSKQFNRLSSPLPRLNNLQHKWNVATTSKTKYRLGFRAYATSVKASGALNREAEKDSTSFREVDGLFAATDEAMAFNGLNGPESLENWTIKMLYDGECPLCMREVRMLQERNKAFGTIKFVDISALNYLPDDNGGITFEMAMGRIHAILKDGTILQNVEAFKRLYEEVGLGWVYAITNYEPFSSIAESLYNIWAKYRLPLTGRPPLAHVLEEKRRQKLNANCNNGQCHTE</sequence>
<organism evidence="1 2">
    <name type="scientific">Diphasiastrum complanatum</name>
    <name type="common">Issler's clubmoss</name>
    <name type="synonym">Lycopodium complanatum</name>
    <dbReference type="NCBI Taxonomy" id="34168"/>
    <lineage>
        <taxon>Eukaryota</taxon>
        <taxon>Viridiplantae</taxon>
        <taxon>Streptophyta</taxon>
        <taxon>Embryophyta</taxon>
        <taxon>Tracheophyta</taxon>
        <taxon>Lycopodiopsida</taxon>
        <taxon>Lycopodiales</taxon>
        <taxon>Lycopodiaceae</taxon>
        <taxon>Lycopodioideae</taxon>
        <taxon>Diphasiastrum</taxon>
    </lineage>
</organism>
<protein>
    <submittedName>
        <fullName evidence="1">Uncharacterized protein</fullName>
    </submittedName>
</protein>
<comment type="caution">
    <text evidence="1">The sequence shown here is derived from an EMBL/GenBank/DDBJ whole genome shotgun (WGS) entry which is preliminary data.</text>
</comment>